<feature type="transmembrane region" description="Helical" evidence="8">
    <location>
        <begin position="59"/>
        <end position="77"/>
    </location>
</feature>
<dbReference type="Proteomes" id="UP000298484">
    <property type="component" value="Unassembled WGS sequence"/>
</dbReference>
<dbReference type="PANTHER" id="PTHR30269">
    <property type="entry name" value="TRANSMEMBRANE PROTEIN YFCA"/>
    <property type="match status" value="1"/>
</dbReference>
<comment type="subcellular location">
    <subcellularLocation>
        <location evidence="1 8">Cell membrane</location>
        <topology evidence="1 8">Multi-pass membrane protein</topology>
    </subcellularLocation>
</comment>
<evidence type="ECO:0000256" key="1">
    <source>
        <dbReference type="ARBA" id="ARBA00004651"/>
    </source>
</evidence>
<keyword evidence="6 8" id="KW-1133">Transmembrane helix</keyword>
<feature type="transmembrane region" description="Helical" evidence="8">
    <location>
        <begin position="204"/>
        <end position="226"/>
    </location>
</feature>
<evidence type="ECO:0000256" key="5">
    <source>
        <dbReference type="ARBA" id="ARBA00022692"/>
    </source>
</evidence>
<feature type="transmembrane region" description="Helical" evidence="8">
    <location>
        <begin position="180"/>
        <end position="198"/>
    </location>
</feature>
<evidence type="ECO:0000256" key="6">
    <source>
        <dbReference type="ARBA" id="ARBA00022989"/>
    </source>
</evidence>
<dbReference type="PANTHER" id="PTHR30269:SF37">
    <property type="entry name" value="MEMBRANE TRANSPORTER PROTEIN"/>
    <property type="match status" value="1"/>
</dbReference>
<protein>
    <recommendedName>
        <fullName evidence="8">Probable membrane transporter protein</fullName>
    </recommendedName>
</protein>
<keyword evidence="7 8" id="KW-0472">Membrane</keyword>
<dbReference type="Pfam" id="PF01925">
    <property type="entry name" value="TauE"/>
    <property type="match status" value="1"/>
</dbReference>
<accession>A0A4Y9AB68</accession>
<name>A0A4Y9AB68_9BACI</name>
<feature type="transmembrane region" description="Helical" evidence="8">
    <location>
        <begin position="20"/>
        <end position="53"/>
    </location>
</feature>
<dbReference type="InterPro" id="IPR002781">
    <property type="entry name" value="TM_pro_TauE-like"/>
</dbReference>
<evidence type="ECO:0000256" key="3">
    <source>
        <dbReference type="ARBA" id="ARBA00022448"/>
    </source>
</evidence>
<feature type="transmembrane region" description="Helical" evidence="8">
    <location>
        <begin position="233"/>
        <end position="251"/>
    </location>
</feature>
<proteinExistence type="inferred from homology"/>
<evidence type="ECO:0000256" key="7">
    <source>
        <dbReference type="ARBA" id="ARBA00023136"/>
    </source>
</evidence>
<gene>
    <name evidence="9" type="ORF">E4U82_08825</name>
</gene>
<evidence type="ECO:0000313" key="9">
    <source>
        <dbReference type="EMBL" id="TFJ93159.1"/>
    </source>
</evidence>
<keyword evidence="3" id="KW-0813">Transport</keyword>
<dbReference type="InterPro" id="IPR052017">
    <property type="entry name" value="TSUP"/>
</dbReference>
<sequence>MTSVILEKILIVAGVYLDSIMLFSMIILVASILQTSTGFGFSIMATPFLLLLFEPRDAIQINLILSLVISASLLMTIKKDIDTGILKRFVVGSLAGLPIGMAIFSMLDMTLLKLGVSVLILALTVLLMLKFRIRGSQKRDVGAGGLSGAFTTSIGMPGPPLLLYFSGTDATKEKLRGTTLAFYLWIYAISLLIQVMFAGTSLEIWKSSATGLPIVIIGLFLGQILFRWINQDLFRKLTYALLLFTGIYLLLQQL</sequence>
<evidence type="ECO:0000256" key="2">
    <source>
        <dbReference type="ARBA" id="ARBA00009142"/>
    </source>
</evidence>
<feature type="transmembrane region" description="Helical" evidence="8">
    <location>
        <begin position="112"/>
        <end position="129"/>
    </location>
</feature>
<reference evidence="9 10" key="1">
    <citation type="submission" date="2019-03" db="EMBL/GenBank/DDBJ databases">
        <title>Genome sequence of Lentibacillus salicampi ATCC BAA-719.</title>
        <authorList>
            <person name="Maclea K.S."/>
            <person name="Simoes Junior M."/>
        </authorList>
    </citation>
    <scope>NUCLEOTIDE SEQUENCE [LARGE SCALE GENOMIC DNA]</scope>
    <source>
        <strain evidence="9 10">ATCC BAA-719</strain>
    </source>
</reference>
<keyword evidence="5 8" id="KW-0812">Transmembrane</keyword>
<evidence type="ECO:0000256" key="4">
    <source>
        <dbReference type="ARBA" id="ARBA00022475"/>
    </source>
</evidence>
<keyword evidence="10" id="KW-1185">Reference proteome</keyword>
<comment type="caution">
    <text evidence="9">The sequence shown here is derived from an EMBL/GenBank/DDBJ whole genome shotgun (WGS) entry which is preliminary data.</text>
</comment>
<dbReference type="AlphaFoldDB" id="A0A4Y9AB68"/>
<evidence type="ECO:0000256" key="8">
    <source>
        <dbReference type="RuleBase" id="RU363041"/>
    </source>
</evidence>
<keyword evidence="4 8" id="KW-1003">Cell membrane</keyword>
<comment type="similarity">
    <text evidence="2 8">Belongs to the 4-toluene sulfonate uptake permease (TSUP) (TC 2.A.102) family.</text>
</comment>
<dbReference type="OrthoDB" id="7843147at2"/>
<dbReference type="GO" id="GO:0005886">
    <property type="term" value="C:plasma membrane"/>
    <property type="evidence" value="ECO:0007669"/>
    <property type="project" value="UniProtKB-SubCell"/>
</dbReference>
<feature type="transmembrane region" description="Helical" evidence="8">
    <location>
        <begin position="89"/>
        <end position="106"/>
    </location>
</feature>
<organism evidence="9 10">
    <name type="scientific">Lentibacillus salicampi</name>
    <dbReference type="NCBI Taxonomy" id="175306"/>
    <lineage>
        <taxon>Bacteria</taxon>
        <taxon>Bacillati</taxon>
        <taxon>Bacillota</taxon>
        <taxon>Bacilli</taxon>
        <taxon>Bacillales</taxon>
        <taxon>Bacillaceae</taxon>
        <taxon>Lentibacillus</taxon>
    </lineage>
</organism>
<dbReference type="EMBL" id="SRHY01000010">
    <property type="protein sequence ID" value="TFJ93159.1"/>
    <property type="molecule type" value="Genomic_DNA"/>
</dbReference>
<evidence type="ECO:0000313" key="10">
    <source>
        <dbReference type="Proteomes" id="UP000298484"/>
    </source>
</evidence>